<reference evidence="5" key="1">
    <citation type="submission" date="2016-05" db="EMBL/GenBank/DDBJ databases">
        <title>Comparative genomics of biotechnologically important yeasts.</title>
        <authorList>
            <consortium name="DOE Joint Genome Institute"/>
            <person name="Riley R."/>
            <person name="Haridas S."/>
            <person name="Wolfe K.H."/>
            <person name="Lopes M.R."/>
            <person name="Hittinger C.T."/>
            <person name="Goker M."/>
            <person name="Salamov A."/>
            <person name="Wisecaver J."/>
            <person name="Long T.M."/>
            <person name="Aerts A.L."/>
            <person name="Barry K."/>
            <person name="Choi C."/>
            <person name="Clum A."/>
            <person name="Coughlan A.Y."/>
            <person name="Deshpande S."/>
            <person name="Douglass A.P."/>
            <person name="Hanson S.J."/>
            <person name="Klenk H.-P."/>
            <person name="Labutti K."/>
            <person name="Lapidus A."/>
            <person name="Lindquist E."/>
            <person name="Lipzen A."/>
            <person name="Meier-Kolthoff J.P."/>
            <person name="Ohm R.A."/>
            <person name="Otillar R.P."/>
            <person name="Pangilinan J."/>
            <person name="Peng Y."/>
            <person name="Rokas A."/>
            <person name="Rosa C.A."/>
            <person name="Scheuner C."/>
            <person name="Sibirny A.A."/>
            <person name="Slot J.C."/>
            <person name="Stielow J.B."/>
            <person name="Sun H."/>
            <person name="Kurtzman C.P."/>
            <person name="Blackwell M."/>
            <person name="Grigoriev I.V."/>
            <person name="Jeffries T.W."/>
        </authorList>
    </citation>
    <scope>NUCLEOTIDE SEQUENCE [LARGE SCALE GENOMIC DNA]</scope>
    <source>
        <strain evidence="5">NRRL Y-12698</strain>
    </source>
</reference>
<dbReference type="EMBL" id="KV454426">
    <property type="protein sequence ID" value="ODQ82940.1"/>
    <property type="molecule type" value="Genomic_DNA"/>
</dbReference>
<evidence type="ECO:0000256" key="1">
    <source>
        <dbReference type="ARBA" id="ARBA00007130"/>
    </source>
</evidence>
<dbReference type="PANTHER" id="PTHR13292:SF0">
    <property type="entry name" value="AUTOPHAGY-RELATED PROTEIN 101"/>
    <property type="match status" value="1"/>
</dbReference>
<gene>
    <name evidence="4" type="ORF">BABINDRAFT_173766</name>
</gene>
<keyword evidence="5" id="KW-1185">Reference proteome</keyword>
<dbReference type="Pfam" id="PF07855">
    <property type="entry name" value="ATG101"/>
    <property type="match status" value="1"/>
</dbReference>
<dbReference type="Proteomes" id="UP000094336">
    <property type="component" value="Unassembled WGS sequence"/>
</dbReference>
<protein>
    <recommendedName>
        <fullName evidence="2">Autophagy-related protein 101</fullName>
    </recommendedName>
</protein>
<keyword evidence="3" id="KW-0072">Autophagy</keyword>
<dbReference type="GO" id="GO:0019901">
    <property type="term" value="F:protein kinase binding"/>
    <property type="evidence" value="ECO:0007669"/>
    <property type="project" value="TreeGrafter"/>
</dbReference>
<dbReference type="GO" id="GO:1990316">
    <property type="term" value="C:Atg1/ULK1 kinase complex"/>
    <property type="evidence" value="ECO:0007669"/>
    <property type="project" value="TreeGrafter"/>
</dbReference>
<dbReference type="PANTHER" id="PTHR13292">
    <property type="entry name" value="AUTOPHAGY-RELATED PROTEIN 101"/>
    <property type="match status" value="1"/>
</dbReference>
<evidence type="ECO:0000313" key="5">
    <source>
        <dbReference type="Proteomes" id="UP000094336"/>
    </source>
</evidence>
<sequence>MVVKHTLTVVTSRLFLKDALSGVLWTIFFHRLIGNIKPSTREFQNVTYPVALDFPDLDEIFTQRIETILGYFNKVQMEHNKHSFETKKQFTITCTMNVNFSEIKQSARKSNWFINSLKGHQEEESVLWESWELNVACTINSTDSQNTTTSNFREVLREVVELNDKFKDHIPPITTIDASPFRFDIEVQNPLGNR</sequence>
<evidence type="ECO:0000256" key="2">
    <source>
        <dbReference type="ARBA" id="ARBA00018874"/>
    </source>
</evidence>
<organism evidence="4 5">
    <name type="scientific">Babjeviella inositovora NRRL Y-12698</name>
    <dbReference type="NCBI Taxonomy" id="984486"/>
    <lineage>
        <taxon>Eukaryota</taxon>
        <taxon>Fungi</taxon>
        <taxon>Dikarya</taxon>
        <taxon>Ascomycota</taxon>
        <taxon>Saccharomycotina</taxon>
        <taxon>Pichiomycetes</taxon>
        <taxon>Serinales incertae sedis</taxon>
        <taxon>Babjeviella</taxon>
    </lineage>
</organism>
<comment type="similarity">
    <text evidence="1">Belongs to the ATG101 family.</text>
</comment>
<name>A0A1E3QZ49_9ASCO</name>
<accession>A0A1E3QZ49</accession>
<evidence type="ECO:0000256" key="3">
    <source>
        <dbReference type="ARBA" id="ARBA00023006"/>
    </source>
</evidence>
<proteinExistence type="inferred from homology"/>
<evidence type="ECO:0000313" key="4">
    <source>
        <dbReference type="EMBL" id="ODQ82940.1"/>
    </source>
</evidence>
<dbReference type="AlphaFoldDB" id="A0A1E3QZ49"/>
<dbReference type="InterPro" id="IPR012445">
    <property type="entry name" value="ATG101"/>
</dbReference>
<dbReference type="GO" id="GO:0000407">
    <property type="term" value="C:phagophore assembly site"/>
    <property type="evidence" value="ECO:0007669"/>
    <property type="project" value="TreeGrafter"/>
</dbReference>
<dbReference type="GeneID" id="30148800"/>
<dbReference type="GO" id="GO:0000045">
    <property type="term" value="P:autophagosome assembly"/>
    <property type="evidence" value="ECO:0007669"/>
    <property type="project" value="TreeGrafter"/>
</dbReference>
<dbReference type="OrthoDB" id="10259639at2759"/>
<dbReference type="STRING" id="984486.A0A1E3QZ49"/>
<dbReference type="RefSeq" id="XP_018988268.1">
    <property type="nucleotide sequence ID" value="XM_019130947.1"/>
</dbReference>